<protein>
    <submittedName>
        <fullName evidence="1">Uncharacterized protein</fullName>
    </submittedName>
</protein>
<accession>A0A6V8PMX3</accession>
<gene>
    <name evidence="1" type="ORF">HKBW3S42_01965</name>
</gene>
<reference evidence="1 2" key="1">
    <citation type="journal article" date="2020" name="Front. Microbiol.">
        <title>Single-cell genomics of novel Actinobacteria with the Wood-Ljungdahl pathway discovered in a serpentinizing system.</title>
        <authorList>
            <person name="Merino N."/>
            <person name="Kawai M."/>
            <person name="Boyd E.S."/>
            <person name="Colman D.R."/>
            <person name="McGlynn S.E."/>
            <person name="Nealson K.H."/>
            <person name="Kurokawa K."/>
            <person name="Hongoh Y."/>
        </authorList>
    </citation>
    <scope>NUCLEOTIDE SEQUENCE [LARGE SCALE GENOMIC DNA]</scope>
    <source>
        <strain evidence="1 2">S42</strain>
    </source>
</reference>
<evidence type="ECO:0000313" key="2">
    <source>
        <dbReference type="Proteomes" id="UP000568877"/>
    </source>
</evidence>
<proteinExistence type="predicted"/>
<evidence type="ECO:0000313" key="1">
    <source>
        <dbReference type="EMBL" id="GFP33628.1"/>
    </source>
</evidence>
<sequence>IYLCGAKYGAGNIAFINLLPDVFRRASDRR</sequence>
<dbReference type="AlphaFoldDB" id="A0A6V8PMX3"/>
<feature type="non-terminal residue" evidence="1">
    <location>
        <position position="1"/>
    </location>
</feature>
<dbReference type="Proteomes" id="UP000568877">
    <property type="component" value="Unassembled WGS sequence"/>
</dbReference>
<name>A0A6V8PMX3_9ACTN</name>
<dbReference type="EMBL" id="BLSA01000608">
    <property type="protein sequence ID" value="GFP33628.1"/>
    <property type="molecule type" value="Genomic_DNA"/>
</dbReference>
<organism evidence="1 2">
    <name type="scientific">Candidatus Hakubella thermalkaliphila</name>
    <dbReference type="NCBI Taxonomy" id="2754717"/>
    <lineage>
        <taxon>Bacteria</taxon>
        <taxon>Bacillati</taxon>
        <taxon>Actinomycetota</taxon>
        <taxon>Actinomycetota incertae sedis</taxon>
        <taxon>Candidatus Hakubellales</taxon>
        <taxon>Candidatus Hakubellaceae</taxon>
        <taxon>Candidatus Hakubella</taxon>
    </lineage>
</organism>
<comment type="caution">
    <text evidence="1">The sequence shown here is derived from an EMBL/GenBank/DDBJ whole genome shotgun (WGS) entry which is preliminary data.</text>
</comment>